<dbReference type="SUPFAM" id="SSF81383">
    <property type="entry name" value="F-box domain"/>
    <property type="match status" value="1"/>
</dbReference>
<dbReference type="InterPro" id="IPR036047">
    <property type="entry name" value="F-box-like_dom_sf"/>
</dbReference>
<dbReference type="EMBL" id="ML976614">
    <property type="protein sequence ID" value="KAF1850624.1"/>
    <property type="molecule type" value="Genomic_DNA"/>
</dbReference>
<dbReference type="SMART" id="SM00256">
    <property type="entry name" value="FBOX"/>
    <property type="match status" value="1"/>
</dbReference>
<evidence type="ECO:0000259" key="1">
    <source>
        <dbReference type="PROSITE" id="PS50181"/>
    </source>
</evidence>
<gene>
    <name evidence="2" type="ORF">K460DRAFT_350657</name>
</gene>
<feature type="domain" description="F-box" evidence="1">
    <location>
        <begin position="54"/>
        <end position="100"/>
    </location>
</feature>
<dbReference type="RefSeq" id="XP_040793187.1">
    <property type="nucleotide sequence ID" value="XM_040931516.1"/>
</dbReference>
<dbReference type="PROSITE" id="PS50181">
    <property type="entry name" value="FBOX"/>
    <property type="match status" value="1"/>
</dbReference>
<name>A0A9P4LDZ9_9PLEO</name>
<protein>
    <recommendedName>
        <fullName evidence="1">F-box domain-containing protein</fullName>
    </recommendedName>
</protein>
<dbReference type="OrthoDB" id="3801151at2759"/>
<organism evidence="2 3">
    <name type="scientific">Cucurbitaria berberidis CBS 394.84</name>
    <dbReference type="NCBI Taxonomy" id="1168544"/>
    <lineage>
        <taxon>Eukaryota</taxon>
        <taxon>Fungi</taxon>
        <taxon>Dikarya</taxon>
        <taxon>Ascomycota</taxon>
        <taxon>Pezizomycotina</taxon>
        <taxon>Dothideomycetes</taxon>
        <taxon>Pleosporomycetidae</taxon>
        <taxon>Pleosporales</taxon>
        <taxon>Pleosporineae</taxon>
        <taxon>Cucurbitariaceae</taxon>
        <taxon>Cucurbitaria</taxon>
    </lineage>
</organism>
<dbReference type="InterPro" id="IPR001810">
    <property type="entry name" value="F-box_dom"/>
</dbReference>
<dbReference type="GeneID" id="63848768"/>
<evidence type="ECO:0000313" key="2">
    <source>
        <dbReference type="EMBL" id="KAF1850624.1"/>
    </source>
</evidence>
<dbReference type="Gene3D" id="1.20.1280.50">
    <property type="match status" value="1"/>
</dbReference>
<dbReference type="AlphaFoldDB" id="A0A9P4LDZ9"/>
<proteinExistence type="predicted"/>
<reference evidence="2" key="1">
    <citation type="submission" date="2020-01" db="EMBL/GenBank/DDBJ databases">
        <authorList>
            <consortium name="DOE Joint Genome Institute"/>
            <person name="Haridas S."/>
            <person name="Albert R."/>
            <person name="Binder M."/>
            <person name="Bloem J."/>
            <person name="Labutti K."/>
            <person name="Salamov A."/>
            <person name="Andreopoulos B."/>
            <person name="Baker S.E."/>
            <person name="Barry K."/>
            <person name="Bills G."/>
            <person name="Bluhm B.H."/>
            <person name="Cannon C."/>
            <person name="Castanera R."/>
            <person name="Culley D.E."/>
            <person name="Daum C."/>
            <person name="Ezra D."/>
            <person name="Gonzalez J.B."/>
            <person name="Henrissat B."/>
            <person name="Kuo A."/>
            <person name="Liang C."/>
            <person name="Lipzen A."/>
            <person name="Lutzoni F."/>
            <person name="Magnuson J."/>
            <person name="Mondo S."/>
            <person name="Nolan M."/>
            <person name="Ohm R."/>
            <person name="Pangilinan J."/>
            <person name="Park H.-J."/>
            <person name="Ramirez L."/>
            <person name="Alfaro M."/>
            <person name="Sun H."/>
            <person name="Tritt A."/>
            <person name="Yoshinaga Y."/>
            <person name="Zwiers L.-H."/>
            <person name="Turgeon B.G."/>
            <person name="Goodwin S.B."/>
            <person name="Spatafora J.W."/>
            <person name="Crous P.W."/>
            <person name="Grigoriev I.V."/>
        </authorList>
    </citation>
    <scope>NUCLEOTIDE SEQUENCE</scope>
    <source>
        <strain evidence="2">CBS 394.84</strain>
    </source>
</reference>
<accession>A0A9P4LDZ9</accession>
<dbReference type="Pfam" id="PF00646">
    <property type="entry name" value="F-box"/>
    <property type="match status" value="1"/>
</dbReference>
<sequence>MPDVSTPKRYFMYRRKLFRMNSSKISDIWDSDFYPSQSKDPDQNANPRTTTEITSQIQLLPPELLLQIIDFLPATSIPSFRVTCHYFQGICKTMSVASRLHSLLATERDEIAWLHRVDRFHHLAEREKNFETPYLQGTKILCSFCTDLHPSSLFYKAEELKSANERKCIGSTAPFYICPGVQLTFKGVCGLYDRREWYTCFCQDICKHDSHQSEPLIGSSIQRTLIRISYKESYMPTSPTDYVKYTGQVILPNKTLSYPRYGLSSATVRRVLVQLNQYICAHLRTGDNAL</sequence>
<evidence type="ECO:0000313" key="3">
    <source>
        <dbReference type="Proteomes" id="UP000800039"/>
    </source>
</evidence>
<comment type="caution">
    <text evidence="2">The sequence shown here is derived from an EMBL/GenBank/DDBJ whole genome shotgun (WGS) entry which is preliminary data.</text>
</comment>
<keyword evidence="3" id="KW-1185">Reference proteome</keyword>
<dbReference type="Proteomes" id="UP000800039">
    <property type="component" value="Unassembled WGS sequence"/>
</dbReference>